<dbReference type="SUPFAM" id="SSF56349">
    <property type="entry name" value="DNA breaking-rejoining enzymes"/>
    <property type="match status" value="1"/>
</dbReference>
<dbReference type="PATRIC" id="fig|1042209.11.peg.1881"/>
<organism evidence="6 7">
    <name type="scientific">Pseudomonas fluorescens HK44</name>
    <dbReference type="NCBI Taxonomy" id="1042209"/>
    <lineage>
        <taxon>Bacteria</taxon>
        <taxon>Pseudomonadati</taxon>
        <taxon>Pseudomonadota</taxon>
        <taxon>Gammaproteobacteria</taxon>
        <taxon>Pseudomonadales</taxon>
        <taxon>Pseudomonadaceae</taxon>
        <taxon>Pseudomonas</taxon>
    </lineage>
</organism>
<evidence type="ECO:0000256" key="2">
    <source>
        <dbReference type="ARBA" id="ARBA00022908"/>
    </source>
</evidence>
<dbReference type="InterPro" id="IPR002104">
    <property type="entry name" value="Integrase_catalytic"/>
</dbReference>
<reference evidence="6 7" key="1">
    <citation type="journal article" date="2011" name="J. Bacteriol.">
        <title>Draft genome sequence of the polycyclic aromatic hydrocarbon-degrading, genetically engineered bioluminescent bioreporter Pseudomonas fluorescens HK44.</title>
        <authorList>
            <person name="Chauhan A."/>
            <person name="Layton A.C."/>
            <person name="Williams D.E."/>
            <person name="Smartt A.E."/>
            <person name="Ripp S."/>
            <person name="Karpinets T.V."/>
            <person name="Brown S.D."/>
            <person name="Sayler G.S."/>
        </authorList>
    </citation>
    <scope>NUCLEOTIDE SEQUENCE [LARGE SCALE GENOMIC DNA]</scope>
    <source>
        <strain evidence="6 7">HK44</strain>
    </source>
</reference>
<accession>A0A010RS15</accession>
<dbReference type="GO" id="GO:0003677">
    <property type="term" value="F:DNA binding"/>
    <property type="evidence" value="ECO:0007669"/>
    <property type="project" value="UniProtKB-KW"/>
</dbReference>
<comment type="similarity">
    <text evidence="1">Belongs to the 'phage' integrase family.</text>
</comment>
<evidence type="ECO:0000256" key="1">
    <source>
        <dbReference type="ARBA" id="ARBA00008857"/>
    </source>
</evidence>
<dbReference type="Proteomes" id="UP000022611">
    <property type="component" value="Unassembled WGS sequence"/>
</dbReference>
<feature type="domain" description="Tyr recombinase" evidence="5">
    <location>
        <begin position="173"/>
        <end position="394"/>
    </location>
</feature>
<dbReference type="InterPro" id="IPR013762">
    <property type="entry name" value="Integrase-like_cat_sf"/>
</dbReference>
<dbReference type="HOGENOM" id="CLU_670602_0_0_6"/>
<keyword evidence="2" id="KW-0229">DNA integration</keyword>
<evidence type="ECO:0000259" key="5">
    <source>
        <dbReference type="PROSITE" id="PS51898"/>
    </source>
</evidence>
<dbReference type="PROSITE" id="PS51898">
    <property type="entry name" value="TYR_RECOMBINASE"/>
    <property type="match status" value="1"/>
</dbReference>
<evidence type="ECO:0000256" key="3">
    <source>
        <dbReference type="ARBA" id="ARBA00023125"/>
    </source>
</evidence>
<name>A0A010RS15_PSEFL</name>
<dbReference type="InterPro" id="IPR011010">
    <property type="entry name" value="DNA_brk_join_enz"/>
</dbReference>
<dbReference type="RefSeq" id="WP_019691539.1">
    <property type="nucleotide sequence ID" value="NZ_AFOY02000008.1"/>
</dbReference>
<gene>
    <name evidence="6" type="ORF">HK44_026585</name>
</gene>
<dbReference type="PANTHER" id="PTHR30349">
    <property type="entry name" value="PHAGE INTEGRASE-RELATED"/>
    <property type="match status" value="1"/>
</dbReference>
<dbReference type="GO" id="GO:0006310">
    <property type="term" value="P:DNA recombination"/>
    <property type="evidence" value="ECO:0007669"/>
    <property type="project" value="UniProtKB-KW"/>
</dbReference>
<dbReference type="Gene3D" id="1.10.443.10">
    <property type="entry name" value="Intergrase catalytic core"/>
    <property type="match status" value="1"/>
</dbReference>
<dbReference type="GO" id="GO:0015074">
    <property type="term" value="P:DNA integration"/>
    <property type="evidence" value="ECO:0007669"/>
    <property type="project" value="UniProtKB-KW"/>
</dbReference>
<dbReference type="PANTHER" id="PTHR30349:SF41">
    <property type="entry name" value="INTEGRASE_RECOMBINASE PROTEIN MJ0367-RELATED"/>
    <property type="match status" value="1"/>
</dbReference>
<dbReference type="OrthoDB" id="5899838at2"/>
<proteinExistence type="inferred from homology"/>
<evidence type="ECO:0000313" key="6">
    <source>
        <dbReference type="EMBL" id="EXF95196.1"/>
    </source>
</evidence>
<dbReference type="EMBL" id="AFOY02000008">
    <property type="protein sequence ID" value="EXF95196.1"/>
    <property type="molecule type" value="Genomic_DNA"/>
</dbReference>
<protein>
    <submittedName>
        <fullName evidence="6">Integrase</fullName>
    </submittedName>
</protein>
<dbReference type="Pfam" id="PF00589">
    <property type="entry name" value="Phage_integrase"/>
    <property type="match status" value="1"/>
</dbReference>
<keyword evidence="4" id="KW-0233">DNA recombination</keyword>
<evidence type="ECO:0000313" key="7">
    <source>
        <dbReference type="Proteomes" id="UP000022611"/>
    </source>
</evidence>
<dbReference type="AlphaFoldDB" id="A0A010RS15"/>
<dbReference type="InterPro" id="IPR050090">
    <property type="entry name" value="Tyrosine_recombinase_XerCD"/>
</dbReference>
<dbReference type="eggNOG" id="COG4974">
    <property type="taxonomic scope" value="Bacteria"/>
</dbReference>
<sequence length="420" mass="48078">MKVIAVRDRELDLSNSILANGKYREQFLAQPEGSESLVKVTGCGLIDDDEQLLPLVSSYLCRNYRNILKSDKTVLSYARRISYLLQDQKTKPEYENSRRDDLLLSIGLGNLEVYLGRLDGAGYAPKTVQGRDAAYHHLFSSHLCISLCGKPPLRTDNPYEHGPIRPGKANTRAIVQPCSMLELEQLILHAHSERERCMLQLIYDSGIRESELPRITLQHIRDALEYQKLQYVSADSNIPVNADYSPLHVQGSKGKKNNIVPRITLVSRTTLERIENYHRTPLYHRFSQRIRDPEKTPAFFNSHGKPYITKSVEKLFERVSERARKSGKIKRKISAHKFRHGSAYLLLTSPDLGKDYFERLGMLSIGHGHSHTTTTEGYTQIPHDIYQKLCKPDSLLKTKCGEMHVLRERTTRRIKTGDKK</sequence>
<comment type="caution">
    <text evidence="6">The sequence shown here is derived from an EMBL/GenBank/DDBJ whole genome shotgun (WGS) entry which is preliminary data.</text>
</comment>
<evidence type="ECO:0000256" key="4">
    <source>
        <dbReference type="ARBA" id="ARBA00023172"/>
    </source>
</evidence>
<keyword evidence="3" id="KW-0238">DNA-binding</keyword>